<gene>
    <name evidence="2" type="ORF">C7450_10782</name>
</gene>
<dbReference type="InterPro" id="IPR017946">
    <property type="entry name" value="PLC-like_Pdiesterase_TIM-brl"/>
</dbReference>
<dbReference type="InterPro" id="IPR030395">
    <property type="entry name" value="GP_PDE_dom"/>
</dbReference>
<accession>A0A2V3U2S5</accession>
<evidence type="ECO:0000313" key="2">
    <source>
        <dbReference type="EMBL" id="PXW57044.1"/>
    </source>
</evidence>
<name>A0A2V3U2S5_9HYPH</name>
<sequence>MTGVFAAISLKTSGPHHDQAPVVTRPLAIAHRGYSARYPENTLEAYRAAIAAGADIVETDARLAADGVVVACHDPTLARLAGRDDAVADLPSDVLLAMPLAQGAITTLAEALATICPQRPALIDVKTQDLAIIDAIAATVSRAGAGDRVWIGVRDHRQATEASRLIPGVNILAFLPEKADVEAFARAGARAFRVWEGDLGGEEAERLLARRPVWVTAGGPRTGRDAGDIDGATLSTIIAKAPQAVLVNDPTLLTAPSAAGAT</sequence>
<dbReference type="PANTHER" id="PTHR46211:SF14">
    <property type="entry name" value="GLYCEROPHOSPHODIESTER PHOSPHODIESTERASE"/>
    <property type="match status" value="1"/>
</dbReference>
<comment type="caution">
    <text evidence="2">The sequence shown here is derived from an EMBL/GenBank/DDBJ whole genome shotgun (WGS) entry which is preliminary data.</text>
</comment>
<dbReference type="PANTHER" id="PTHR46211">
    <property type="entry name" value="GLYCEROPHOSPHORYL DIESTER PHOSPHODIESTERASE"/>
    <property type="match status" value="1"/>
</dbReference>
<organism evidence="2 3">
    <name type="scientific">Chelatococcus asaccharovorans</name>
    <dbReference type="NCBI Taxonomy" id="28210"/>
    <lineage>
        <taxon>Bacteria</taxon>
        <taxon>Pseudomonadati</taxon>
        <taxon>Pseudomonadota</taxon>
        <taxon>Alphaproteobacteria</taxon>
        <taxon>Hyphomicrobiales</taxon>
        <taxon>Chelatococcaceae</taxon>
        <taxon>Chelatococcus</taxon>
    </lineage>
</organism>
<dbReference type="Pfam" id="PF03009">
    <property type="entry name" value="GDPD"/>
    <property type="match status" value="1"/>
</dbReference>
<dbReference type="GO" id="GO:0006629">
    <property type="term" value="P:lipid metabolic process"/>
    <property type="evidence" value="ECO:0007669"/>
    <property type="project" value="InterPro"/>
</dbReference>
<feature type="domain" description="GP-PDE" evidence="1">
    <location>
        <begin position="26"/>
        <end position="262"/>
    </location>
</feature>
<proteinExistence type="predicted"/>
<protein>
    <submittedName>
        <fullName evidence="2">Glycerophosphoryl diester phosphodiesterase</fullName>
    </submittedName>
</protein>
<dbReference type="Gene3D" id="3.20.20.190">
    <property type="entry name" value="Phosphatidylinositol (PI) phosphodiesterase"/>
    <property type="match status" value="1"/>
</dbReference>
<keyword evidence="3" id="KW-1185">Reference proteome</keyword>
<dbReference type="GO" id="GO:0008081">
    <property type="term" value="F:phosphoric diester hydrolase activity"/>
    <property type="evidence" value="ECO:0007669"/>
    <property type="project" value="InterPro"/>
</dbReference>
<evidence type="ECO:0000313" key="3">
    <source>
        <dbReference type="Proteomes" id="UP000248021"/>
    </source>
</evidence>
<dbReference type="AlphaFoldDB" id="A0A2V3U2S5"/>
<dbReference type="EMBL" id="QJJK01000007">
    <property type="protein sequence ID" value="PXW57044.1"/>
    <property type="molecule type" value="Genomic_DNA"/>
</dbReference>
<dbReference type="Proteomes" id="UP000248021">
    <property type="component" value="Unassembled WGS sequence"/>
</dbReference>
<dbReference type="PROSITE" id="PS51704">
    <property type="entry name" value="GP_PDE"/>
    <property type="match status" value="1"/>
</dbReference>
<dbReference type="SUPFAM" id="SSF51695">
    <property type="entry name" value="PLC-like phosphodiesterases"/>
    <property type="match status" value="1"/>
</dbReference>
<evidence type="ECO:0000259" key="1">
    <source>
        <dbReference type="PROSITE" id="PS51704"/>
    </source>
</evidence>
<reference evidence="2 3" key="1">
    <citation type="submission" date="2018-05" db="EMBL/GenBank/DDBJ databases">
        <title>Genomic Encyclopedia of Type Strains, Phase IV (KMG-IV): sequencing the most valuable type-strain genomes for metagenomic binning, comparative biology and taxonomic classification.</title>
        <authorList>
            <person name="Goeker M."/>
        </authorList>
    </citation>
    <scope>NUCLEOTIDE SEQUENCE [LARGE SCALE GENOMIC DNA]</scope>
    <source>
        <strain evidence="2 3">DSM 6462</strain>
    </source>
</reference>